<organism evidence="1 2">
    <name type="scientific">Pseudoalteromonas luteoviolacea H33</name>
    <dbReference type="NCBI Taxonomy" id="1365251"/>
    <lineage>
        <taxon>Bacteria</taxon>
        <taxon>Pseudomonadati</taxon>
        <taxon>Pseudomonadota</taxon>
        <taxon>Gammaproteobacteria</taxon>
        <taxon>Alteromonadales</taxon>
        <taxon>Pseudoalteromonadaceae</taxon>
        <taxon>Pseudoalteromonas</taxon>
    </lineage>
</organism>
<dbReference type="AlphaFoldDB" id="A0A167DD68"/>
<gene>
    <name evidence="1" type="ORF">N476_20985</name>
</gene>
<dbReference type="PATRIC" id="fig|1365251.3.peg.3657"/>
<protein>
    <recommendedName>
        <fullName evidence="3">Vitellogenin domain-containing protein</fullName>
    </recommendedName>
</protein>
<dbReference type="InterPro" id="IPR011030">
    <property type="entry name" value="Lipovitellin_superhlx_dom"/>
</dbReference>
<evidence type="ECO:0008006" key="3">
    <source>
        <dbReference type="Google" id="ProtNLM"/>
    </source>
</evidence>
<comment type="caution">
    <text evidence="1">The sequence shown here is derived from an EMBL/GenBank/DDBJ whole genome shotgun (WGS) entry which is preliminary data.</text>
</comment>
<name>A0A167DD68_9GAMM</name>
<dbReference type="RefSeq" id="WP_063362955.1">
    <property type="nucleotide sequence ID" value="NZ_AUXZ01000090.1"/>
</dbReference>
<evidence type="ECO:0000313" key="2">
    <source>
        <dbReference type="Proteomes" id="UP000076503"/>
    </source>
</evidence>
<dbReference type="Proteomes" id="UP000076503">
    <property type="component" value="Unassembled WGS sequence"/>
</dbReference>
<sequence length="521" mass="57963">MKKTIYICAAVAVVVGLAILNSLSNNDKTLIEPEAVKQGQSKTLAEKSYFFAYQVDIHSAVLSESGSAMTFSELSWKMNFQPHASASIKSAAMLSDIVFMADNKLQTMPTQIPFLVKYQSRQFSELDMLGLSEQHPLSVLSKVLDLMSYSLDSPLTFEDALGVKTFQYVQQDNVIERVVTAHQKHADNTEEEQWQITLHLSRPGTPLTLEYNNNQIWQRSGQRYEVVQTVSVKPITHTPFEPVDWQANHNTHILPDDIAQSTGIEVTGDNFLEYIQSLKGNLDPSLAKAIGLYMLNNFDQSGLKGLFVQHENLTSAFIYALQKAQTLQAEQMISDLLTDDELGVQVQQKLVMALGRFENASDIGFSSLRHVVEQGSNEAISDMALLNMGTMSKFSPAQSNQVADYLADKMRSPVHLSTAVLAVANSKNPKLIAKLPALLQHSDVQVRKNTIKSLGQMADYQDQVITSLLASPEMASIDAFARVYQQANYKLSAMNIERLDGLYQSQSNPVIKKRLSTIMNM</sequence>
<dbReference type="EMBL" id="AUXZ01000090">
    <property type="protein sequence ID" value="KZN48691.1"/>
    <property type="molecule type" value="Genomic_DNA"/>
</dbReference>
<dbReference type="Gene3D" id="1.25.10.10">
    <property type="entry name" value="Leucine-rich Repeat Variant"/>
    <property type="match status" value="1"/>
</dbReference>
<evidence type="ECO:0000313" key="1">
    <source>
        <dbReference type="EMBL" id="KZN48691.1"/>
    </source>
</evidence>
<accession>A0A167DD68</accession>
<proteinExistence type="predicted"/>
<reference evidence="1 2" key="1">
    <citation type="submission" date="2013-07" db="EMBL/GenBank/DDBJ databases">
        <title>Comparative Genomic and Metabolomic Analysis of Twelve Strains of Pseudoalteromonas luteoviolacea.</title>
        <authorList>
            <person name="Vynne N.G."/>
            <person name="Mansson M."/>
            <person name="Gram L."/>
        </authorList>
    </citation>
    <scope>NUCLEOTIDE SEQUENCE [LARGE SCALE GENOMIC DNA]</scope>
    <source>
        <strain evidence="1 2">H33</strain>
    </source>
</reference>
<dbReference type="SUPFAM" id="SSF48431">
    <property type="entry name" value="Lipovitellin-phosvitin complex, superhelical domain"/>
    <property type="match status" value="1"/>
</dbReference>
<dbReference type="InterPro" id="IPR011989">
    <property type="entry name" value="ARM-like"/>
</dbReference>
<dbReference type="OrthoDB" id="6312431at2"/>